<organism evidence="7 8">
    <name type="scientific">Oncorhynchus tshawytscha</name>
    <name type="common">Chinook salmon</name>
    <name type="synonym">Salmo tshawytscha</name>
    <dbReference type="NCBI Taxonomy" id="74940"/>
    <lineage>
        <taxon>Eukaryota</taxon>
        <taxon>Metazoa</taxon>
        <taxon>Chordata</taxon>
        <taxon>Craniata</taxon>
        <taxon>Vertebrata</taxon>
        <taxon>Euteleostomi</taxon>
        <taxon>Actinopterygii</taxon>
        <taxon>Neopterygii</taxon>
        <taxon>Teleostei</taxon>
        <taxon>Protacanthopterygii</taxon>
        <taxon>Salmoniformes</taxon>
        <taxon>Salmonidae</taxon>
        <taxon>Salmoninae</taxon>
        <taxon>Oncorhynchus</taxon>
    </lineage>
</organism>
<dbReference type="PANTHER" id="PTHR10857">
    <property type="entry name" value="COPINE"/>
    <property type="match status" value="1"/>
</dbReference>
<dbReference type="PANTHER" id="PTHR10857:SF51">
    <property type="entry name" value="COPINE-5"/>
    <property type="match status" value="1"/>
</dbReference>
<evidence type="ECO:0000259" key="6">
    <source>
        <dbReference type="PROSITE" id="PS50004"/>
    </source>
</evidence>
<protein>
    <recommendedName>
        <fullName evidence="6">C2 domain-containing protein</fullName>
    </recommendedName>
</protein>
<dbReference type="CDD" id="cd04047">
    <property type="entry name" value="C2B_Copine"/>
    <property type="match status" value="1"/>
</dbReference>
<dbReference type="GO" id="GO:0005886">
    <property type="term" value="C:plasma membrane"/>
    <property type="evidence" value="ECO:0007669"/>
    <property type="project" value="TreeGrafter"/>
</dbReference>
<evidence type="ECO:0000256" key="3">
    <source>
        <dbReference type="ARBA" id="ARBA00022737"/>
    </source>
</evidence>
<dbReference type="GO" id="GO:0005544">
    <property type="term" value="F:calcium-dependent phospholipid binding"/>
    <property type="evidence" value="ECO:0007669"/>
    <property type="project" value="InterPro"/>
</dbReference>
<dbReference type="Pfam" id="PF07002">
    <property type="entry name" value="Copine"/>
    <property type="match status" value="1"/>
</dbReference>
<evidence type="ECO:0000256" key="5">
    <source>
        <dbReference type="SAM" id="MobiDB-lite"/>
    </source>
</evidence>
<feature type="domain" description="C2" evidence="6">
    <location>
        <begin position="125"/>
        <end position="248"/>
    </location>
</feature>
<dbReference type="SMART" id="SM00327">
    <property type="entry name" value="VWA"/>
    <property type="match status" value="1"/>
</dbReference>
<dbReference type="InterPro" id="IPR037768">
    <property type="entry name" value="C2B_Copine"/>
</dbReference>
<feature type="region of interest" description="Disordered" evidence="5">
    <location>
        <begin position="1"/>
        <end position="21"/>
    </location>
</feature>
<dbReference type="Proteomes" id="UP000694402">
    <property type="component" value="Unassembled WGS sequence"/>
</dbReference>
<keyword evidence="4" id="KW-0106">Calcium</keyword>
<evidence type="ECO:0000256" key="1">
    <source>
        <dbReference type="ARBA" id="ARBA00009048"/>
    </source>
</evidence>
<evidence type="ECO:0000256" key="4">
    <source>
        <dbReference type="ARBA" id="ARBA00022837"/>
    </source>
</evidence>
<dbReference type="Gene3D" id="2.60.40.150">
    <property type="entry name" value="C2 domain"/>
    <property type="match status" value="1"/>
</dbReference>
<reference evidence="8" key="1">
    <citation type="journal article" date="2018" name="PLoS ONE">
        <title>Chinook salmon (Oncorhynchus tshawytscha) genome and transcriptome.</title>
        <authorList>
            <person name="Christensen K.A."/>
            <person name="Leong J.S."/>
            <person name="Sakhrani D."/>
            <person name="Biagi C.A."/>
            <person name="Minkley D.R."/>
            <person name="Withler R.E."/>
            <person name="Rondeau E.B."/>
            <person name="Koop B.F."/>
            <person name="Devlin R.H."/>
        </authorList>
    </citation>
    <scope>NUCLEOTIDE SEQUENCE [LARGE SCALE GENOMIC DNA]</scope>
</reference>
<dbReference type="InterPro" id="IPR010734">
    <property type="entry name" value="Copine_C"/>
</dbReference>
<gene>
    <name evidence="7" type="primary">LOC112240385</name>
</gene>
<evidence type="ECO:0000313" key="8">
    <source>
        <dbReference type="Proteomes" id="UP000694402"/>
    </source>
</evidence>
<accession>A0AAZ3QS40</accession>
<dbReference type="InterPro" id="IPR035892">
    <property type="entry name" value="C2_domain_sf"/>
</dbReference>
<evidence type="ECO:0000313" key="7">
    <source>
        <dbReference type="Ensembl" id="ENSOTSP00005132137.1"/>
    </source>
</evidence>
<evidence type="ECO:0000256" key="2">
    <source>
        <dbReference type="ARBA" id="ARBA00022723"/>
    </source>
</evidence>
<dbReference type="GO" id="GO:0046872">
    <property type="term" value="F:metal ion binding"/>
    <property type="evidence" value="ECO:0007669"/>
    <property type="project" value="UniProtKB-KW"/>
</dbReference>
<dbReference type="SUPFAM" id="SSF53300">
    <property type="entry name" value="vWA-like"/>
    <property type="match status" value="1"/>
</dbReference>
<name>A0AAZ3QS40_ONCTS</name>
<dbReference type="InterPro" id="IPR000008">
    <property type="entry name" value="C2_dom"/>
</dbReference>
<keyword evidence="2" id="KW-0479">Metal-binding</keyword>
<dbReference type="FunFam" id="2.60.40.150:FF:000013">
    <property type="entry name" value="copine-9 isoform X1"/>
    <property type="match status" value="1"/>
</dbReference>
<proteinExistence type="inferred from homology"/>
<keyword evidence="8" id="KW-1185">Reference proteome</keyword>
<dbReference type="Pfam" id="PF00168">
    <property type="entry name" value="C2"/>
    <property type="match status" value="2"/>
</dbReference>
<dbReference type="InterPro" id="IPR002035">
    <property type="entry name" value="VWF_A"/>
</dbReference>
<dbReference type="GO" id="GO:0071277">
    <property type="term" value="P:cellular response to calcium ion"/>
    <property type="evidence" value="ECO:0007669"/>
    <property type="project" value="TreeGrafter"/>
</dbReference>
<dbReference type="InterPro" id="IPR036465">
    <property type="entry name" value="vWFA_dom_sf"/>
</dbReference>
<reference evidence="7" key="3">
    <citation type="submission" date="2025-09" db="UniProtKB">
        <authorList>
            <consortium name="Ensembl"/>
        </authorList>
    </citation>
    <scope>IDENTIFICATION</scope>
</reference>
<keyword evidence="3" id="KW-0677">Repeat</keyword>
<reference evidence="7" key="2">
    <citation type="submission" date="2025-08" db="UniProtKB">
        <authorList>
            <consortium name="Ensembl"/>
        </authorList>
    </citation>
    <scope>IDENTIFICATION</scope>
</reference>
<comment type="similarity">
    <text evidence="1">Belongs to the copine family.</text>
</comment>
<dbReference type="InterPro" id="IPR045052">
    <property type="entry name" value="Copine"/>
</dbReference>
<dbReference type="SUPFAM" id="SSF49562">
    <property type="entry name" value="C2 domain (Calcium/lipid-binding domain, CaLB)"/>
    <property type="match status" value="1"/>
</dbReference>
<dbReference type="SMART" id="SM00239">
    <property type="entry name" value="C2"/>
    <property type="match status" value="1"/>
</dbReference>
<dbReference type="GeneTree" id="ENSGT00940000156194"/>
<sequence length="512" mass="56806">MPNLSSPSSSPTSSPIFPVPTVSTPPPSLQLSPLSCQLTLSSPFLPLSISLYISLPLSPPLSSLPSSLPPSLPFSLSFGRTEVIDNTLNPDFVRKYILDYFFEEKQNLRFDFRLEKPLGGIAGKKCGTIILSVEELGNCRDSATMQFCANKLDKKDFFGKSDPFIVFYRSNEDGTFTICHKTEVVKNTLNPVWQSFTIPVRALCNGDFDRTIKVEVYDWDRDGSHDFIGEFTTSYRELARGQSQFNVYEVTLFSFLTVTLLSFSVESECNPSQSTSLHYMNPYQMNAYAMALKAVGEIIQDYDSDKMFPALGFGAKLPPDGQVSHEFPLNGNIENPYCNGIDGILEAYHESLKTVQLYGPTNFAPVVNHVARYAAAVQDGSQYFILLIITDGVISDMAQTKEAIVNGAKLPMSIIIVGVGQAEFDAMVELDGDDIRISSRGKLAERDIVQFVPFRDYMDRTGNHVLSMARLAKDVLAEIPDQFISYMKSRGIKPNPAPPPYTPSGHTHHTQI</sequence>
<dbReference type="Ensembl" id="ENSOTST00005187224.1">
    <property type="protein sequence ID" value="ENSOTSP00005132137.1"/>
    <property type="gene ID" value="ENSOTSG00005065758.1"/>
</dbReference>
<dbReference type="PROSITE" id="PS50004">
    <property type="entry name" value="C2"/>
    <property type="match status" value="1"/>
</dbReference>
<dbReference type="AlphaFoldDB" id="A0AAZ3QS40"/>